<sequence length="102" mass="10709">MKTLVFSVLAISTLTTGTANAYDSPEDGTYVANVSTKSGTYTVPVEVDGGEVTHVNWPNGGKMDVVGGDLTDGTADGMNRRGETIHIEMNDTSYDSDSDDGN</sequence>
<proteinExistence type="predicted"/>
<keyword evidence="2" id="KW-0732">Signal</keyword>
<accession>A0A158KY83</accession>
<gene>
    <name evidence="3" type="ORF">AWB67_07012</name>
</gene>
<name>A0A158KY83_9BURK</name>
<feature type="region of interest" description="Disordered" evidence="1">
    <location>
        <begin position="52"/>
        <end position="81"/>
    </location>
</feature>
<evidence type="ECO:0000256" key="2">
    <source>
        <dbReference type="SAM" id="SignalP"/>
    </source>
</evidence>
<keyword evidence="4" id="KW-1185">Reference proteome</keyword>
<evidence type="ECO:0000313" key="3">
    <source>
        <dbReference type="EMBL" id="SAL85699.1"/>
    </source>
</evidence>
<protein>
    <submittedName>
        <fullName evidence="3">Uncharacterized protein</fullName>
    </submittedName>
</protein>
<comment type="caution">
    <text evidence="3">The sequence shown here is derived from an EMBL/GenBank/DDBJ whole genome shotgun (WGS) entry which is preliminary data.</text>
</comment>
<reference evidence="3" key="1">
    <citation type="submission" date="2016-01" db="EMBL/GenBank/DDBJ databases">
        <authorList>
            <person name="Peeters C."/>
        </authorList>
    </citation>
    <scope>NUCLEOTIDE SEQUENCE [LARGE SCALE GENOMIC DNA]</scope>
    <source>
        <strain evidence="3">LMG 22937</strain>
    </source>
</reference>
<feature type="chain" id="PRO_5011111700" evidence="2">
    <location>
        <begin position="22"/>
        <end position="102"/>
    </location>
</feature>
<dbReference type="EMBL" id="FCOL02000187">
    <property type="protein sequence ID" value="SAL85699.1"/>
    <property type="molecule type" value="Genomic_DNA"/>
</dbReference>
<evidence type="ECO:0000256" key="1">
    <source>
        <dbReference type="SAM" id="MobiDB-lite"/>
    </source>
</evidence>
<feature type="signal peptide" evidence="2">
    <location>
        <begin position="1"/>
        <end position="21"/>
    </location>
</feature>
<dbReference type="Proteomes" id="UP000054925">
    <property type="component" value="Unassembled WGS sequence"/>
</dbReference>
<dbReference type="AlphaFoldDB" id="A0A158KY83"/>
<evidence type="ECO:0000313" key="4">
    <source>
        <dbReference type="Proteomes" id="UP000054925"/>
    </source>
</evidence>
<organism evidence="3 4">
    <name type="scientific">Caballeronia terrestris</name>
    <dbReference type="NCBI Taxonomy" id="1226301"/>
    <lineage>
        <taxon>Bacteria</taxon>
        <taxon>Pseudomonadati</taxon>
        <taxon>Pseudomonadota</taxon>
        <taxon>Betaproteobacteria</taxon>
        <taxon>Burkholderiales</taxon>
        <taxon>Burkholderiaceae</taxon>
        <taxon>Caballeronia</taxon>
    </lineage>
</organism>